<dbReference type="InterPro" id="IPR001173">
    <property type="entry name" value="Glyco_trans_2-like"/>
</dbReference>
<accession>A0A7C4AQ41</accession>
<evidence type="ECO:0000313" key="2">
    <source>
        <dbReference type="EMBL" id="HGH59744.1"/>
    </source>
</evidence>
<dbReference type="InterPro" id="IPR029044">
    <property type="entry name" value="Nucleotide-diphossugar_trans"/>
</dbReference>
<dbReference type="PANTHER" id="PTHR43685:SF2">
    <property type="entry name" value="GLYCOSYLTRANSFERASE 2-LIKE DOMAIN-CONTAINING PROTEIN"/>
    <property type="match status" value="1"/>
</dbReference>
<sequence length="290" mass="33916">MLKVPSVSVVIPTYNRLSLLKQTVESVRSQSFQDFEIIVVDDGSTDDTWEWLARQSDIRAFKQPNQGIAASRNAGIVKARAPWVAFLDHDDLWLPDKLQVQMGFIAENPHVALVAARHVRMGSRIRNPRRVQWKSGDLFVQVYAESFIHTSSVIIKKDVLESIGGFDPRYRFADEFDVWLKIARDYPIAYVNKPLVLIRFYEANTSHDRLGLRKDTEDILLKHYDPQRISERVFLKTMSDHDISYGRAYLKAGDHRSALDCFWRSVTRAPLRVRTWRYYLKRRMANWFVR</sequence>
<dbReference type="PANTHER" id="PTHR43685">
    <property type="entry name" value="GLYCOSYLTRANSFERASE"/>
    <property type="match status" value="1"/>
</dbReference>
<feature type="domain" description="Glycosyltransferase 2-like" evidence="1">
    <location>
        <begin position="8"/>
        <end position="163"/>
    </location>
</feature>
<dbReference type="Pfam" id="PF00535">
    <property type="entry name" value="Glycos_transf_2"/>
    <property type="match status" value="1"/>
</dbReference>
<evidence type="ECO:0000259" key="1">
    <source>
        <dbReference type="Pfam" id="PF00535"/>
    </source>
</evidence>
<keyword evidence="2" id="KW-0808">Transferase</keyword>
<dbReference type="InterPro" id="IPR050834">
    <property type="entry name" value="Glycosyltransf_2"/>
</dbReference>
<dbReference type="AlphaFoldDB" id="A0A7C4AQ41"/>
<dbReference type="EMBL" id="DTGT01000012">
    <property type="protein sequence ID" value="HGH59744.1"/>
    <property type="molecule type" value="Genomic_DNA"/>
</dbReference>
<comment type="caution">
    <text evidence="2">The sequence shown here is derived from an EMBL/GenBank/DDBJ whole genome shotgun (WGS) entry which is preliminary data.</text>
</comment>
<proteinExistence type="predicted"/>
<gene>
    <name evidence="2" type="ORF">ENV54_00445</name>
</gene>
<reference evidence="2" key="1">
    <citation type="journal article" date="2020" name="mSystems">
        <title>Genome- and Community-Level Interaction Insights into Carbon Utilization and Element Cycling Functions of Hydrothermarchaeota in Hydrothermal Sediment.</title>
        <authorList>
            <person name="Zhou Z."/>
            <person name="Liu Y."/>
            <person name="Xu W."/>
            <person name="Pan J."/>
            <person name="Luo Z.H."/>
            <person name="Li M."/>
        </authorList>
    </citation>
    <scope>NUCLEOTIDE SEQUENCE [LARGE SCALE GENOMIC DNA]</scope>
    <source>
        <strain evidence="2">SpSt-769</strain>
    </source>
</reference>
<organism evidence="2">
    <name type="scientific">Desulfomonile tiedjei</name>
    <dbReference type="NCBI Taxonomy" id="2358"/>
    <lineage>
        <taxon>Bacteria</taxon>
        <taxon>Pseudomonadati</taxon>
        <taxon>Thermodesulfobacteriota</taxon>
        <taxon>Desulfomonilia</taxon>
        <taxon>Desulfomonilales</taxon>
        <taxon>Desulfomonilaceae</taxon>
        <taxon>Desulfomonile</taxon>
    </lineage>
</organism>
<protein>
    <submittedName>
        <fullName evidence="2">Glycosyltransferase</fullName>
    </submittedName>
</protein>
<dbReference type="SUPFAM" id="SSF53448">
    <property type="entry name" value="Nucleotide-diphospho-sugar transferases"/>
    <property type="match status" value="1"/>
</dbReference>
<dbReference type="GO" id="GO:0016740">
    <property type="term" value="F:transferase activity"/>
    <property type="evidence" value="ECO:0007669"/>
    <property type="project" value="UniProtKB-KW"/>
</dbReference>
<dbReference type="Gene3D" id="3.90.550.10">
    <property type="entry name" value="Spore Coat Polysaccharide Biosynthesis Protein SpsA, Chain A"/>
    <property type="match status" value="1"/>
</dbReference>
<name>A0A7C4AQ41_9BACT</name>